<organism evidence="2 3">
    <name type="scientific">Prunus dulcis</name>
    <name type="common">Almond</name>
    <name type="synonym">Amygdalus dulcis</name>
    <dbReference type="NCBI Taxonomy" id="3755"/>
    <lineage>
        <taxon>Eukaryota</taxon>
        <taxon>Viridiplantae</taxon>
        <taxon>Streptophyta</taxon>
        <taxon>Embryophyta</taxon>
        <taxon>Tracheophyta</taxon>
        <taxon>Spermatophyta</taxon>
        <taxon>Magnoliopsida</taxon>
        <taxon>eudicotyledons</taxon>
        <taxon>Gunneridae</taxon>
        <taxon>Pentapetalae</taxon>
        <taxon>rosids</taxon>
        <taxon>fabids</taxon>
        <taxon>Rosales</taxon>
        <taxon>Rosaceae</taxon>
        <taxon>Amygdaloideae</taxon>
        <taxon>Amygdaleae</taxon>
        <taxon>Prunus</taxon>
    </lineage>
</organism>
<dbReference type="Gramene" id="VVA28312">
    <property type="protein sequence ID" value="VVA28312"/>
    <property type="gene ID" value="Prudul26B006965"/>
</dbReference>
<dbReference type="Proteomes" id="UP000327085">
    <property type="component" value="Chromosome 2"/>
</dbReference>
<name>A0A5E4FKH5_PRUDU</name>
<dbReference type="InterPro" id="IPR005162">
    <property type="entry name" value="Retrotrans_gag_dom"/>
</dbReference>
<dbReference type="Pfam" id="PF03732">
    <property type="entry name" value="Retrotrans_gag"/>
    <property type="match status" value="1"/>
</dbReference>
<reference evidence="3" key="1">
    <citation type="journal article" date="2020" name="Plant J.">
        <title>Transposons played a major role in the diversification between the closely related almond and peach genomes: results from the almond genome sequence.</title>
        <authorList>
            <person name="Alioto T."/>
            <person name="Alexiou K.G."/>
            <person name="Bardil A."/>
            <person name="Barteri F."/>
            <person name="Castanera R."/>
            <person name="Cruz F."/>
            <person name="Dhingra A."/>
            <person name="Duval H."/>
            <person name="Fernandez I Marti A."/>
            <person name="Frias L."/>
            <person name="Galan B."/>
            <person name="Garcia J.L."/>
            <person name="Howad W."/>
            <person name="Gomez-Garrido J."/>
            <person name="Gut M."/>
            <person name="Julca I."/>
            <person name="Morata J."/>
            <person name="Puigdomenech P."/>
            <person name="Ribeca P."/>
            <person name="Rubio Cabetas M.J."/>
            <person name="Vlasova A."/>
            <person name="Wirthensohn M."/>
            <person name="Garcia-Mas J."/>
            <person name="Gabaldon T."/>
            <person name="Casacuberta J.M."/>
            <person name="Arus P."/>
        </authorList>
    </citation>
    <scope>NUCLEOTIDE SEQUENCE [LARGE SCALE GENOMIC DNA]</scope>
    <source>
        <strain evidence="3">cv. Texas</strain>
    </source>
</reference>
<accession>A0A5E4FKH5</accession>
<evidence type="ECO:0000259" key="1">
    <source>
        <dbReference type="Pfam" id="PF03732"/>
    </source>
</evidence>
<sequence length="255" mass="29573">MTENYEHLRTKNAELEHDYQALKLVSHHSAPIQSRPDKGKGYLLPEATKSLLFYISPPRDRPQAPIKIYKDCRDRILELRLKPIPIPIDLNDPRVAHLGPLPKLTCLPTQEGARTRMIGNFITLRIGSLTIPKLLRSGKLIHLHLTNTTSPRHPFYRLNPRTINSFNSLKQTFVDHFMIHTDHIYSVDDLYMLCQGEDEPLLEYVTSFSHEYSRCPETDDLAAFSPFKSALRESNFRYLVHSNPWNTYAELIDLR</sequence>
<evidence type="ECO:0000313" key="3">
    <source>
        <dbReference type="Proteomes" id="UP000327085"/>
    </source>
</evidence>
<feature type="domain" description="Retrotransposon gag" evidence="1">
    <location>
        <begin position="152"/>
        <end position="232"/>
    </location>
</feature>
<gene>
    <name evidence="2" type="ORF">ALMOND_2B006965</name>
</gene>
<evidence type="ECO:0000313" key="2">
    <source>
        <dbReference type="EMBL" id="VVA28312.1"/>
    </source>
</evidence>
<proteinExistence type="predicted"/>
<protein>
    <submittedName>
        <fullName evidence="2">PREDICTED: LOC109946410</fullName>
    </submittedName>
</protein>
<dbReference type="AlphaFoldDB" id="A0A5E4FKH5"/>
<dbReference type="EMBL" id="CABIKO010000139">
    <property type="protein sequence ID" value="VVA28312.1"/>
    <property type="molecule type" value="Genomic_DNA"/>
</dbReference>
<dbReference type="InParanoid" id="A0A5E4FKH5"/>